<feature type="transmembrane region" description="Helical" evidence="1">
    <location>
        <begin position="51"/>
        <end position="74"/>
    </location>
</feature>
<dbReference type="Proteomes" id="UP000199702">
    <property type="component" value="Unassembled WGS sequence"/>
</dbReference>
<gene>
    <name evidence="2" type="ORF">SAMN05660918_2370</name>
</gene>
<dbReference type="OrthoDB" id="1200238at2"/>
<proteinExistence type="predicted"/>
<organism evidence="2 3">
    <name type="scientific">Flavobacterium terrigena</name>
    <dbReference type="NCBI Taxonomy" id="402734"/>
    <lineage>
        <taxon>Bacteria</taxon>
        <taxon>Pseudomonadati</taxon>
        <taxon>Bacteroidota</taxon>
        <taxon>Flavobacteriia</taxon>
        <taxon>Flavobacteriales</taxon>
        <taxon>Flavobacteriaceae</taxon>
        <taxon>Flavobacterium</taxon>
    </lineage>
</organism>
<keyword evidence="1" id="KW-0812">Transmembrane</keyword>
<dbReference type="RefSeq" id="WP_143055642.1">
    <property type="nucleotide sequence ID" value="NZ_CBCSJU010000001.1"/>
</dbReference>
<protein>
    <submittedName>
        <fullName evidence="2">Uncharacterized protein</fullName>
    </submittedName>
</protein>
<evidence type="ECO:0000313" key="3">
    <source>
        <dbReference type="Proteomes" id="UP000199702"/>
    </source>
</evidence>
<accession>A0A1H6W2T0</accession>
<feature type="transmembrane region" description="Helical" evidence="1">
    <location>
        <begin position="12"/>
        <end position="31"/>
    </location>
</feature>
<reference evidence="3" key="1">
    <citation type="submission" date="2016-10" db="EMBL/GenBank/DDBJ databases">
        <authorList>
            <person name="Varghese N."/>
            <person name="Submissions S."/>
        </authorList>
    </citation>
    <scope>NUCLEOTIDE SEQUENCE [LARGE SCALE GENOMIC DNA]</scope>
    <source>
        <strain evidence="3">DSM 17934</strain>
    </source>
</reference>
<evidence type="ECO:0000256" key="1">
    <source>
        <dbReference type="SAM" id="Phobius"/>
    </source>
</evidence>
<name>A0A1H6W2T0_9FLAO</name>
<sequence length="196" mass="22710">MKHFEKIQTLLPLGYLYLVILGIIKETAFFYQLDINILKYSSIMDVLISPIATLTSNPIVFIIITIILISSFYLPDFLFKNDHKNWVRKIFELKKTKTDLGNDEIKNYYLFISIKFLAVFLLSVYLGYGVGEGYTISNRIKDNKLKYEHKLNYATGESEIVSLLETNSLYYFYVEKGKQSVKIAPIGGIKNIEIIY</sequence>
<keyword evidence="1" id="KW-1133">Transmembrane helix</keyword>
<dbReference type="STRING" id="402734.SAMN05660918_2370"/>
<dbReference type="EMBL" id="FNYA01000006">
    <property type="protein sequence ID" value="SEJ10156.1"/>
    <property type="molecule type" value="Genomic_DNA"/>
</dbReference>
<evidence type="ECO:0000313" key="2">
    <source>
        <dbReference type="EMBL" id="SEJ10156.1"/>
    </source>
</evidence>
<dbReference type="AlphaFoldDB" id="A0A1H6W2T0"/>
<keyword evidence="3" id="KW-1185">Reference proteome</keyword>
<keyword evidence="1" id="KW-0472">Membrane</keyword>
<feature type="transmembrane region" description="Helical" evidence="1">
    <location>
        <begin position="108"/>
        <end position="131"/>
    </location>
</feature>